<evidence type="ECO:0000313" key="3">
    <source>
        <dbReference type="Proteomes" id="UP000549971"/>
    </source>
</evidence>
<name>A0A7W9JDX4_9ACTN</name>
<keyword evidence="3" id="KW-1185">Reference proteome</keyword>
<organism evidence="2 3">
    <name type="scientific">Kribbella italica</name>
    <dbReference type="NCBI Taxonomy" id="1540520"/>
    <lineage>
        <taxon>Bacteria</taxon>
        <taxon>Bacillati</taxon>
        <taxon>Actinomycetota</taxon>
        <taxon>Actinomycetes</taxon>
        <taxon>Propionibacteriales</taxon>
        <taxon>Kribbellaceae</taxon>
        <taxon>Kribbella</taxon>
    </lineage>
</organism>
<evidence type="ECO:0000313" key="2">
    <source>
        <dbReference type="EMBL" id="MBB5840200.1"/>
    </source>
</evidence>
<accession>A0A7W9JDX4</accession>
<comment type="caution">
    <text evidence="2">The sequence shown here is derived from an EMBL/GenBank/DDBJ whole genome shotgun (WGS) entry which is preliminary data.</text>
</comment>
<dbReference type="RefSeq" id="WP_184802385.1">
    <property type="nucleotide sequence ID" value="NZ_JACHMY010000001.1"/>
</dbReference>
<dbReference type="EMBL" id="JACHMY010000001">
    <property type="protein sequence ID" value="MBB5840200.1"/>
    <property type="molecule type" value="Genomic_DNA"/>
</dbReference>
<feature type="region of interest" description="Disordered" evidence="1">
    <location>
        <begin position="1"/>
        <end position="20"/>
    </location>
</feature>
<protein>
    <submittedName>
        <fullName evidence="2">Uncharacterized protein</fullName>
    </submittedName>
</protein>
<dbReference type="Proteomes" id="UP000549971">
    <property type="component" value="Unassembled WGS sequence"/>
</dbReference>
<sequence length="117" mass="13014">MSVVPGSPEESRSPQLVERPPIVVSTRRFDHQNGGDWPGNRGLAIDARRHSEDAQVFSPYFPSVWVTDSIDVDLDEAGGRWPADEFLAWIDAVRPHLIEAAQRATEAKNQPADPNRS</sequence>
<reference evidence="2 3" key="1">
    <citation type="submission" date="2020-08" db="EMBL/GenBank/DDBJ databases">
        <title>Sequencing the genomes of 1000 actinobacteria strains.</title>
        <authorList>
            <person name="Klenk H.-P."/>
        </authorList>
    </citation>
    <scope>NUCLEOTIDE SEQUENCE [LARGE SCALE GENOMIC DNA]</scope>
    <source>
        <strain evidence="2 3">DSM 28967</strain>
    </source>
</reference>
<evidence type="ECO:0000256" key="1">
    <source>
        <dbReference type="SAM" id="MobiDB-lite"/>
    </source>
</evidence>
<proteinExistence type="predicted"/>
<gene>
    <name evidence="2" type="ORF">HDA39_006934</name>
</gene>
<dbReference type="AlphaFoldDB" id="A0A7W9JDX4"/>